<feature type="transmembrane region" description="Helical" evidence="1">
    <location>
        <begin position="84"/>
        <end position="106"/>
    </location>
</feature>
<proteinExistence type="predicted"/>
<organism evidence="2 3">
    <name type="scientific">Pseudonocardia hierapolitana</name>
    <dbReference type="NCBI Taxonomy" id="1128676"/>
    <lineage>
        <taxon>Bacteria</taxon>
        <taxon>Bacillati</taxon>
        <taxon>Actinomycetota</taxon>
        <taxon>Actinomycetes</taxon>
        <taxon>Pseudonocardiales</taxon>
        <taxon>Pseudonocardiaceae</taxon>
        <taxon>Pseudonocardia</taxon>
    </lineage>
</organism>
<evidence type="ECO:0000313" key="2">
    <source>
        <dbReference type="EMBL" id="TWF79431.1"/>
    </source>
</evidence>
<reference evidence="2 3" key="1">
    <citation type="submission" date="2019-06" db="EMBL/GenBank/DDBJ databases">
        <title>Sequencing the genomes of 1000 actinobacteria strains.</title>
        <authorList>
            <person name="Klenk H.-P."/>
        </authorList>
    </citation>
    <scope>NUCLEOTIDE SEQUENCE [LARGE SCALE GENOMIC DNA]</scope>
    <source>
        <strain evidence="2 3">DSM 45671</strain>
    </source>
</reference>
<evidence type="ECO:0000313" key="3">
    <source>
        <dbReference type="Proteomes" id="UP000321261"/>
    </source>
</evidence>
<sequence length="350" mass="37510">MICPHCSANLLRKQRSMHTCSKCRRTFALEPKANSLHLHDLRVRKLAEVLADPGRAGSPPLRYTADQLRMAASRKILANPDGSSAWLGCAGMVMIFGLVGGFMALIAQTGEVFVAIVLVVFWVVVICLIGHVATARRRRLPGEPMSASAFRSWVLDRWAEVYGGPPPGLLPPRPVVDVLPPGPPAALLYCPDPGTVDFLAASGIVENRGVALIVQGREWPPTALLAADRALPVLVLHHADAAGCLTVPRLRAVLPPGTRVIDAGLRPRAAERIGPPVRLPPDRSLLSELARTGSLDASERAWLARGNTLPLAAVRPARLLAAVERALPQGDPAEERAEAVGFMAWPERTG</sequence>
<keyword evidence="1" id="KW-1133">Transmembrane helix</keyword>
<comment type="caution">
    <text evidence="2">The sequence shown here is derived from an EMBL/GenBank/DDBJ whole genome shotgun (WGS) entry which is preliminary data.</text>
</comment>
<protein>
    <submittedName>
        <fullName evidence="2">Uncharacterized protein</fullName>
    </submittedName>
</protein>
<dbReference type="AlphaFoldDB" id="A0A561SX73"/>
<keyword evidence="1" id="KW-0472">Membrane</keyword>
<gene>
    <name evidence="2" type="ORF">FHX44_115364</name>
</gene>
<accession>A0A561SX73</accession>
<dbReference type="Proteomes" id="UP000321261">
    <property type="component" value="Unassembled WGS sequence"/>
</dbReference>
<keyword evidence="3" id="KW-1185">Reference proteome</keyword>
<dbReference type="EMBL" id="VIWU01000001">
    <property type="protein sequence ID" value="TWF79431.1"/>
    <property type="molecule type" value="Genomic_DNA"/>
</dbReference>
<keyword evidence="1" id="KW-0812">Transmembrane</keyword>
<feature type="transmembrane region" description="Helical" evidence="1">
    <location>
        <begin position="112"/>
        <end position="133"/>
    </location>
</feature>
<evidence type="ECO:0000256" key="1">
    <source>
        <dbReference type="SAM" id="Phobius"/>
    </source>
</evidence>
<name>A0A561SX73_9PSEU</name>